<gene>
    <name evidence="1" type="ORF">SAMN04488513_101689</name>
</gene>
<evidence type="ECO:0000313" key="2">
    <source>
        <dbReference type="Proteomes" id="UP000184543"/>
    </source>
</evidence>
<keyword evidence="2" id="KW-1185">Reference proteome</keyword>
<dbReference type="OrthoDB" id="1422734at2"/>
<sequence length="220" mass="25295">MKTGAFFLLLLLAVPQGFCQKGIDLGGDKLLIEIFNPSQIQGLESIVRYVDHRVLEGRDTADANEAYHLFLEEMALFNDKAAKPPGDKVPFQEEEKYKFLEAVDASLFNAVWKFEDHSGVLRYKDTVYRNLKNFKSLKLRPFGKYMDYMGEIGKNDPYFLSLRKQMGDVGNLSAGSAYGFVKNHANFDFNVPKNRLWAAIYLISIEEDYETKLDRYFKAQ</sequence>
<dbReference type="EMBL" id="FQYU01000001">
    <property type="protein sequence ID" value="SHI57612.1"/>
    <property type="molecule type" value="Genomic_DNA"/>
</dbReference>
<proteinExistence type="predicted"/>
<protein>
    <submittedName>
        <fullName evidence="1">Uncharacterized protein</fullName>
    </submittedName>
</protein>
<dbReference type="Proteomes" id="UP000184543">
    <property type="component" value="Unassembled WGS sequence"/>
</dbReference>
<reference evidence="2" key="1">
    <citation type="submission" date="2016-11" db="EMBL/GenBank/DDBJ databases">
        <authorList>
            <person name="Varghese N."/>
            <person name="Submissions S."/>
        </authorList>
    </citation>
    <scope>NUCLEOTIDE SEQUENCE [LARGE SCALE GENOMIC DNA]</scope>
    <source>
        <strain evidence="2">DSM 19858</strain>
    </source>
</reference>
<dbReference type="STRING" id="192903.SAMN04488513_101689"/>
<name>A0A1M6C9B8_9FLAO</name>
<dbReference type="RefSeq" id="WP_072988528.1">
    <property type="nucleotide sequence ID" value="NZ_FQYU01000001.1"/>
</dbReference>
<dbReference type="AlphaFoldDB" id="A0A1M6C9B8"/>
<evidence type="ECO:0000313" key="1">
    <source>
        <dbReference type="EMBL" id="SHI57612.1"/>
    </source>
</evidence>
<organism evidence="1 2">
    <name type="scientific">Pseudozobellia thermophila</name>
    <dbReference type="NCBI Taxonomy" id="192903"/>
    <lineage>
        <taxon>Bacteria</taxon>
        <taxon>Pseudomonadati</taxon>
        <taxon>Bacteroidota</taxon>
        <taxon>Flavobacteriia</taxon>
        <taxon>Flavobacteriales</taxon>
        <taxon>Flavobacteriaceae</taxon>
        <taxon>Pseudozobellia</taxon>
    </lineage>
</organism>
<accession>A0A1M6C9B8</accession>